<dbReference type="PANTHER" id="PTHR47505">
    <property type="entry name" value="DNA UTILIZATION PROTEIN YHGH"/>
    <property type="match status" value="1"/>
</dbReference>
<dbReference type="InterPro" id="IPR000836">
    <property type="entry name" value="PRTase_dom"/>
</dbReference>
<organism evidence="3">
    <name type="scientific">hydrothermal vent metagenome</name>
    <dbReference type="NCBI Taxonomy" id="652676"/>
    <lineage>
        <taxon>unclassified sequences</taxon>
        <taxon>metagenomes</taxon>
        <taxon>ecological metagenomes</taxon>
    </lineage>
</organism>
<gene>
    <name evidence="3" type="ORF">MNBD_GAMMA02-1754</name>
</gene>
<dbReference type="EMBL" id="UOFA01000178">
    <property type="protein sequence ID" value="VAW45282.1"/>
    <property type="molecule type" value="Genomic_DNA"/>
</dbReference>
<dbReference type="PANTHER" id="PTHR47505:SF1">
    <property type="entry name" value="DNA UTILIZATION PROTEIN YHGH"/>
    <property type="match status" value="1"/>
</dbReference>
<dbReference type="SUPFAM" id="SSF53271">
    <property type="entry name" value="PRTase-like"/>
    <property type="match status" value="1"/>
</dbReference>
<accession>A0A3B0W1Z7</accession>
<dbReference type="Pfam" id="PF00156">
    <property type="entry name" value="Pribosyltran"/>
    <property type="match status" value="1"/>
</dbReference>
<dbReference type="InterPro" id="IPR051910">
    <property type="entry name" value="ComF/GntX_DNA_util-trans"/>
</dbReference>
<reference evidence="3" key="1">
    <citation type="submission" date="2018-06" db="EMBL/GenBank/DDBJ databases">
        <authorList>
            <person name="Zhirakovskaya E."/>
        </authorList>
    </citation>
    <scope>NUCLEOTIDE SEQUENCE</scope>
</reference>
<evidence type="ECO:0000259" key="2">
    <source>
        <dbReference type="Pfam" id="PF00156"/>
    </source>
</evidence>
<dbReference type="Gene3D" id="3.40.50.2020">
    <property type="match status" value="1"/>
</dbReference>
<keyword evidence="3" id="KW-0808">Transferase</keyword>
<dbReference type="InterPro" id="IPR029057">
    <property type="entry name" value="PRTase-like"/>
</dbReference>
<name>A0A3B0W1Z7_9ZZZZ</name>
<keyword evidence="3" id="KW-0328">Glycosyltransferase</keyword>
<dbReference type="AlphaFoldDB" id="A0A3B0W1Z7"/>
<protein>
    <submittedName>
        <fullName evidence="3">Competence protein F homolog, phosphoribosyltransferase domain protein YhgH required for utilization of DNA as sole source of carbon and energy</fullName>
    </submittedName>
</protein>
<dbReference type="CDD" id="cd06223">
    <property type="entry name" value="PRTases_typeI"/>
    <property type="match status" value="1"/>
</dbReference>
<feature type="domain" description="Phosphoribosyltransferase" evidence="2">
    <location>
        <begin position="137"/>
        <end position="212"/>
    </location>
</feature>
<sequence>MKRCAVCQIHCQQILCPGCQSLIQAPINPCQTCAKPLNQSNGICGECRSDPPDFSQTISAAIYEPPVSLWVQQLKFGDRIDRASIMAEALLEPLSLIESSVPIIPVPLHPKRLKIRGYNQAYEVAKIITKKQQRPLLVDTLIRTKNTAMQAELHEKQRANNVRAAFTVKGEINAETVIVLDDVMTTGQTLRSVSSCLVKAGVEKVIVAVFARSGG</sequence>
<proteinExistence type="inferred from homology"/>
<dbReference type="GO" id="GO:0016757">
    <property type="term" value="F:glycosyltransferase activity"/>
    <property type="evidence" value="ECO:0007669"/>
    <property type="project" value="UniProtKB-KW"/>
</dbReference>
<comment type="similarity">
    <text evidence="1">Belongs to the ComF/GntX family.</text>
</comment>
<evidence type="ECO:0000256" key="1">
    <source>
        <dbReference type="ARBA" id="ARBA00008007"/>
    </source>
</evidence>
<evidence type="ECO:0000313" key="3">
    <source>
        <dbReference type="EMBL" id="VAW45282.1"/>
    </source>
</evidence>